<dbReference type="InterPro" id="IPR036179">
    <property type="entry name" value="Ig-like_dom_sf"/>
</dbReference>
<comment type="subcellular location">
    <subcellularLocation>
        <location evidence="2">Membrane</location>
    </subcellularLocation>
    <subcellularLocation>
        <location evidence="1">Nucleus</location>
    </subcellularLocation>
</comment>
<evidence type="ECO:0000259" key="8">
    <source>
        <dbReference type="PROSITE" id="PS50835"/>
    </source>
</evidence>
<dbReference type="Proteomes" id="UP000770717">
    <property type="component" value="Unassembled WGS sequence"/>
</dbReference>
<proteinExistence type="predicted"/>
<dbReference type="CDD" id="cd00096">
    <property type="entry name" value="Ig"/>
    <property type="match status" value="1"/>
</dbReference>
<evidence type="ECO:0000256" key="4">
    <source>
        <dbReference type="ARBA" id="ARBA00023136"/>
    </source>
</evidence>
<keyword evidence="5" id="KW-0325">Glycoprotein</keyword>
<dbReference type="Gene3D" id="2.40.50.40">
    <property type="match status" value="1"/>
</dbReference>
<evidence type="ECO:0008006" key="11">
    <source>
        <dbReference type="Google" id="ProtNLM"/>
    </source>
</evidence>
<dbReference type="SMART" id="SM00298">
    <property type="entry name" value="CHROMO"/>
    <property type="match status" value="1"/>
</dbReference>
<evidence type="ECO:0000256" key="1">
    <source>
        <dbReference type="ARBA" id="ARBA00004123"/>
    </source>
</evidence>
<evidence type="ECO:0000313" key="9">
    <source>
        <dbReference type="EMBL" id="KAG9468054.1"/>
    </source>
</evidence>
<keyword evidence="10" id="KW-1185">Reference proteome</keyword>
<dbReference type="EMBL" id="WNTK01001064">
    <property type="protein sequence ID" value="KAG9468054.1"/>
    <property type="molecule type" value="Genomic_DNA"/>
</dbReference>
<evidence type="ECO:0000313" key="10">
    <source>
        <dbReference type="Proteomes" id="UP000770717"/>
    </source>
</evidence>
<evidence type="ECO:0000259" key="7">
    <source>
        <dbReference type="PROSITE" id="PS50013"/>
    </source>
</evidence>
<keyword evidence="6" id="KW-0812">Transmembrane</keyword>
<accession>A0A8J6EF98</accession>
<dbReference type="InterPro" id="IPR000953">
    <property type="entry name" value="Chromo/chromo_shadow_dom"/>
</dbReference>
<protein>
    <recommendedName>
        <fullName evidence="11">Ig-like domain-containing protein</fullName>
    </recommendedName>
</protein>
<keyword evidence="6" id="KW-1133">Transmembrane helix</keyword>
<evidence type="ECO:0000256" key="2">
    <source>
        <dbReference type="ARBA" id="ARBA00004370"/>
    </source>
</evidence>
<dbReference type="PANTHER" id="PTHR12080:SF55">
    <property type="entry name" value="LYMPHOCYTE FUNCTION-ASSOCIATED ANTIGEN 3"/>
    <property type="match status" value="1"/>
</dbReference>
<dbReference type="Pfam" id="PF00385">
    <property type="entry name" value="Chromo"/>
    <property type="match status" value="1"/>
</dbReference>
<gene>
    <name evidence="9" type="ORF">GDO78_013838</name>
</gene>
<dbReference type="PROSITE" id="PS50835">
    <property type="entry name" value="IG_LIKE"/>
    <property type="match status" value="1"/>
</dbReference>
<evidence type="ECO:0000256" key="6">
    <source>
        <dbReference type="SAM" id="Phobius"/>
    </source>
</evidence>
<dbReference type="GO" id="GO:0005634">
    <property type="term" value="C:nucleus"/>
    <property type="evidence" value="ECO:0007669"/>
    <property type="project" value="UniProtKB-SubCell"/>
</dbReference>
<evidence type="ECO:0000256" key="5">
    <source>
        <dbReference type="ARBA" id="ARBA00023180"/>
    </source>
</evidence>
<name>A0A8J6EF98_ELECQ</name>
<keyword evidence="3" id="KW-0732">Signal</keyword>
<dbReference type="InterPro" id="IPR003599">
    <property type="entry name" value="Ig_sub"/>
</dbReference>
<dbReference type="InterPro" id="IPR007110">
    <property type="entry name" value="Ig-like_dom"/>
</dbReference>
<dbReference type="InterPro" id="IPR016197">
    <property type="entry name" value="Chromo-like_dom_sf"/>
</dbReference>
<dbReference type="AlphaFoldDB" id="A0A8J6EF98"/>
<comment type="caution">
    <text evidence="9">The sequence shown here is derived from an EMBL/GenBank/DDBJ whole genome shotgun (WGS) entry which is preliminary data.</text>
</comment>
<dbReference type="PANTHER" id="PTHR12080">
    <property type="entry name" value="SIGNALING LYMPHOCYTIC ACTIVATION MOLECULE"/>
    <property type="match status" value="1"/>
</dbReference>
<dbReference type="SUPFAM" id="SSF48726">
    <property type="entry name" value="Immunoglobulin"/>
    <property type="match status" value="1"/>
</dbReference>
<dbReference type="InterPro" id="IPR023780">
    <property type="entry name" value="Chromo_domain"/>
</dbReference>
<dbReference type="OrthoDB" id="8741746at2759"/>
<keyword evidence="4 6" id="KW-0472">Membrane</keyword>
<dbReference type="InterPro" id="IPR013783">
    <property type="entry name" value="Ig-like_fold"/>
</dbReference>
<dbReference type="InterPro" id="IPR015631">
    <property type="entry name" value="CD2/SLAM_rcpt"/>
</dbReference>
<organism evidence="9 10">
    <name type="scientific">Eleutherodactylus coqui</name>
    <name type="common">Puerto Rican coqui</name>
    <dbReference type="NCBI Taxonomy" id="57060"/>
    <lineage>
        <taxon>Eukaryota</taxon>
        <taxon>Metazoa</taxon>
        <taxon>Chordata</taxon>
        <taxon>Craniata</taxon>
        <taxon>Vertebrata</taxon>
        <taxon>Euteleostomi</taxon>
        <taxon>Amphibia</taxon>
        <taxon>Batrachia</taxon>
        <taxon>Anura</taxon>
        <taxon>Neobatrachia</taxon>
        <taxon>Hyloidea</taxon>
        <taxon>Eleutherodactylidae</taxon>
        <taxon>Eleutherodactylinae</taxon>
        <taxon>Eleutherodactylus</taxon>
        <taxon>Eleutherodactylus</taxon>
    </lineage>
</organism>
<dbReference type="SMART" id="SM00409">
    <property type="entry name" value="IG"/>
    <property type="match status" value="2"/>
</dbReference>
<reference evidence="9" key="1">
    <citation type="thesis" date="2020" institute="ProQuest LLC" country="789 East Eisenhower Parkway, Ann Arbor, MI, USA">
        <title>Comparative Genomics and Chromosome Evolution.</title>
        <authorList>
            <person name="Mudd A.B."/>
        </authorList>
    </citation>
    <scope>NUCLEOTIDE SEQUENCE</scope>
    <source>
        <strain evidence="9">HN-11 Male</strain>
        <tissue evidence="9">Kidney and liver</tissue>
    </source>
</reference>
<sequence>MKINNVFHKFLLKRFIDSGNDSPPPAPVLVDGEEQFVISRILDSRRVRNSLQYLVHWRCYGPEERSWVPAADVHADHLVKNFHRSNPGRPGPKVPGAPSRREGTVAAVLRPAPGLQARPGFGYALASPGAEGCGSCRSNPGKPVIIKDRKLKQRLQGTDQGSLEIIDVYLEDQGEYSATVFKEKNNDCVQHFRVNVYPKLLNEDIEIKSTVSGKEPCNVTLTCAVNRSDVTIFWSSQSESNTVIRDHTLTLYNVHPNSTYSCTAENPAIKTSRSIKPWIFCLEDTATYSFNLAGSHPIWTPVLVMMMFIVGPVLYS</sequence>
<dbReference type="PROSITE" id="PS50013">
    <property type="entry name" value="CHROMO_2"/>
    <property type="match status" value="1"/>
</dbReference>
<dbReference type="Gene3D" id="2.60.40.10">
    <property type="entry name" value="Immunoglobulins"/>
    <property type="match status" value="2"/>
</dbReference>
<feature type="domain" description="Chromo" evidence="7">
    <location>
        <begin position="36"/>
        <end position="94"/>
    </location>
</feature>
<dbReference type="GO" id="GO:0016020">
    <property type="term" value="C:membrane"/>
    <property type="evidence" value="ECO:0007669"/>
    <property type="project" value="UniProtKB-SubCell"/>
</dbReference>
<feature type="transmembrane region" description="Helical" evidence="6">
    <location>
        <begin position="298"/>
        <end position="315"/>
    </location>
</feature>
<feature type="domain" description="Ig-like" evidence="8">
    <location>
        <begin position="198"/>
        <end position="276"/>
    </location>
</feature>
<dbReference type="SUPFAM" id="SSF54160">
    <property type="entry name" value="Chromo domain-like"/>
    <property type="match status" value="1"/>
</dbReference>
<evidence type="ECO:0000256" key="3">
    <source>
        <dbReference type="ARBA" id="ARBA00022729"/>
    </source>
</evidence>